<evidence type="ECO:0000256" key="2">
    <source>
        <dbReference type="SAM" id="MobiDB-lite"/>
    </source>
</evidence>
<feature type="coiled-coil region" evidence="1">
    <location>
        <begin position="684"/>
        <end position="718"/>
    </location>
</feature>
<dbReference type="Pfam" id="PF18758">
    <property type="entry name" value="KDZ"/>
    <property type="match status" value="1"/>
</dbReference>
<gene>
    <name evidence="3" type="ORF">VKT23_010261</name>
</gene>
<reference evidence="3 4" key="1">
    <citation type="submission" date="2024-01" db="EMBL/GenBank/DDBJ databases">
        <title>A draft genome for the cacao thread blight pathogen Marasmiellus scandens.</title>
        <authorList>
            <person name="Baruah I.K."/>
            <person name="Leung J."/>
            <person name="Bukari Y."/>
            <person name="Amoako-Attah I."/>
            <person name="Meinhardt L.W."/>
            <person name="Bailey B.A."/>
            <person name="Cohen S.P."/>
        </authorList>
    </citation>
    <scope>NUCLEOTIDE SEQUENCE [LARGE SCALE GENOMIC DNA]</scope>
    <source>
        <strain evidence="3 4">GH-19</strain>
    </source>
</reference>
<evidence type="ECO:0000313" key="3">
    <source>
        <dbReference type="EMBL" id="KAK7457914.1"/>
    </source>
</evidence>
<feature type="compositionally biased region" description="Polar residues" evidence="2">
    <location>
        <begin position="24"/>
        <end position="38"/>
    </location>
</feature>
<dbReference type="Proteomes" id="UP001498398">
    <property type="component" value="Unassembled WGS sequence"/>
</dbReference>
<dbReference type="InterPro" id="IPR040521">
    <property type="entry name" value="KDZ"/>
</dbReference>
<feature type="compositionally biased region" description="Acidic residues" evidence="2">
    <location>
        <begin position="963"/>
        <end position="974"/>
    </location>
</feature>
<feature type="region of interest" description="Disordered" evidence="2">
    <location>
        <begin position="88"/>
        <end position="110"/>
    </location>
</feature>
<comment type="caution">
    <text evidence="3">The sequence shown here is derived from an EMBL/GenBank/DDBJ whole genome shotgun (WGS) entry which is preliminary data.</text>
</comment>
<organism evidence="3 4">
    <name type="scientific">Marasmiellus scandens</name>
    <dbReference type="NCBI Taxonomy" id="2682957"/>
    <lineage>
        <taxon>Eukaryota</taxon>
        <taxon>Fungi</taxon>
        <taxon>Dikarya</taxon>
        <taxon>Basidiomycota</taxon>
        <taxon>Agaricomycotina</taxon>
        <taxon>Agaricomycetes</taxon>
        <taxon>Agaricomycetidae</taxon>
        <taxon>Agaricales</taxon>
        <taxon>Marasmiineae</taxon>
        <taxon>Omphalotaceae</taxon>
        <taxon>Marasmiellus</taxon>
    </lineage>
</organism>
<proteinExistence type="predicted"/>
<evidence type="ECO:0000313" key="4">
    <source>
        <dbReference type="Proteomes" id="UP001498398"/>
    </source>
</evidence>
<feature type="region of interest" description="Disordered" evidence="2">
    <location>
        <begin position="1"/>
        <end position="38"/>
    </location>
</feature>
<dbReference type="PANTHER" id="PTHR33096:SF1">
    <property type="entry name" value="CXC1-LIKE CYSTEINE CLUSTER ASSOCIATED WITH KDZ TRANSPOSASES DOMAIN-CONTAINING PROTEIN"/>
    <property type="match status" value="1"/>
</dbReference>
<accession>A0ABR1JFU2</accession>
<sequence>MPRSQKRRREKAFRSPAHLLLGDINSQPRSSLKSFSITQNNSRNRSAFRLLEERERKSAEALLQKTIQSSGPETDDRIHVDAYRDIHETPLDDSDSSNSDTGDTGGHFEEEEWMEEELTYEEKLLYDQARDAYQSFDFKDYRNRKDKIVVDQQRWDEELPRLVDAYLDYCYRRRMGGLREDVVTEYHLVKVYSIFATTEEKIARFQSDVFNNESYIRQGYLPFNPLLNKTLVTLETIELYHHLFMRCPRLGIQTFIKALCDLQGIRFNNYLAVQTLSAYDLYIRIINEVRRRVREVLGRDSANWRMLNACPCCQYPVIGEGELPIGMLIAVDGNNSLKRMERREKSGEGEELGMLKERLDLREGGTDYFLSNEEVNRWDQSQWHTHPGFVPNHRKGKKVPCADRFSNMNNAKTMKEFGIFSETGIFIGLCRHRFVLKILDMMRSGEQSKYVLAFLNDFLSATREDRQTRGLGDDPNGNVGVGYDIACNLIDMIARSPLKDLASKERLQMLIGLLHAYAHNRQCQLLFLLIYIYGAGNEDLEVCERFFSQSNALAPITRYQSRFHRCQSIAQYAYHQDNFEAYAHLSKFLYGNYKQALQILSTKAIVVKGMKENKLLDMSVFENWLKEEQHYLESRKLTPEEDTLTMDYYNKLVEFDKCETTLADARKELRVDIWEPSESRSSAKTEKQLAAVKLDREIRRAQEKRLALLDDLQLSEARLKVERRWKKDSEEWRKAEKMVQEHRYQKALDKLEGLIIARMFELQRLNLAGTGYKMRQHIGAAMKNRSETIRKALDEYNAAAALLNPPRPGMEWKDIVGYSYLSEFDFLRDTRTDVRQKPWAKPALRQLMTQAFKLLCSEEELCRLHVEVKRLLTYMKEEEAYLNEMQRRIHVTDPALSFQLYLHSNERGRFNDLHRMRLRNITKLRGFDRGNLHYFTPGIGVRRQMENSGEVHMDATEINPEDKESEGEEEEEEANNVAQTVLGVANDV</sequence>
<keyword evidence="4" id="KW-1185">Reference proteome</keyword>
<dbReference type="PANTHER" id="PTHR33096">
    <property type="entry name" value="CXC2 DOMAIN-CONTAINING PROTEIN"/>
    <property type="match status" value="1"/>
</dbReference>
<feature type="compositionally biased region" description="Basic residues" evidence="2">
    <location>
        <begin position="1"/>
        <end position="11"/>
    </location>
</feature>
<evidence type="ECO:0000256" key="1">
    <source>
        <dbReference type="SAM" id="Coils"/>
    </source>
</evidence>
<keyword evidence="1" id="KW-0175">Coiled coil</keyword>
<name>A0ABR1JFU2_9AGAR</name>
<feature type="region of interest" description="Disordered" evidence="2">
    <location>
        <begin position="950"/>
        <end position="979"/>
    </location>
</feature>
<protein>
    <submittedName>
        <fullName evidence="3">Uncharacterized protein</fullName>
    </submittedName>
</protein>
<dbReference type="EMBL" id="JBANRG010000019">
    <property type="protein sequence ID" value="KAK7457914.1"/>
    <property type="molecule type" value="Genomic_DNA"/>
</dbReference>